<feature type="signal peptide" evidence="2">
    <location>
        <begin position="1"/>
        <end position="19"/>
    </location>
</feature>
<dbReference type="CDD" id="cd02966">
    <property type="entry name" value="TlpA_like_family"/>
    <property type="match status" value="1"/>
</dbReference>
<dbReference type="GO" id="GO:0016209">
    <property type="term" value="F:antioxidant activity"/>
    <property type="evidence" value="ECO:0007669"/>
    <property type="project" value="InterPro"/>
</dbReference>
<reference evidence="4 5" key="1">
    <citation type="submission" date="2019-10" db="EMBL/GenBank/DDBJ databases">
        <title>Draft Genome Sequence of Cytophagaceae sp. SJW1-29.</title>
        <authorList>
            <person name="Choi A."/>
        </authorList>
    </citation>
    <scope>NUCLEOTIDE SEQUENCE [LARGE SCALE GENOMIC DNA]</scope>
    <source>
        <strain evidence="4 5">SJW1-29</strain>
    </source>
</reference>
<dbReference type="InterPro" id="IPR050553">
    <property type="entry name" value="Thioredoxin_ResA/DsbE_sf"/>
</dbReference>
<protein>
    <submittedName>
        <fullName evidence="4">Redoxin domain-containing protein</fullName>
    </submittedName>
</protein>
<dbReference type="InterPro" id="IPR036249">
    <property type="entry name" value="Thioredoxin-like_sf"/>
</dbReference>
<comment type="caution">
    <text evidence="4">The sequence shown here is derived from an EMBL/GenBank/DDBJ whole genome shotgun (WGS) entry which is preliminary data.</text>
</comment>
<dbReference type="AlphaFoldDB" id="A0A7C9BH42"/>
<dbReference type="GO" id="GO:0016491">
    <property type="term" value="F:oxidoreductase activity"/>
    <property type="evidence" value="ECO:0007669"/>
    <property type="project" value="InterPro"/>
</dbReference>
<sequence>MKKSVSLLPCLFFFVLATAQTPTRPLESPSDYFNKFQHFTGQESFNADSALFFVRKLASNARYQPLLGDLIHNSFAQDFIPGDQQNEADSDKVKAQEIRKALHQELLAKMVADTNERLRGTVKPVFLWTEVQKHQDDNVLLTSLVNEFLAQKPGSLPYKKNRMDRYGLMIYQLIAEKEALKPLSTKLFASIETNLKKNQITATDSSSRLELDQRAYYRYLYAYVNYLKAKATSEASQKEIFLKNAFDYSPDLIDKNRQAAYFYDMIFALSGAQKDSFQDDYLDFLTNQVEDKNQVLSTLRKMALDNPDHKMQLRQYYEDHHATGKDFGQYWQEAINSSAKIAPPISLALLDKAVFSTENLNGKWVLVDFWGTWCAPCRKEHPDMQKFYDSTVVKNPGKISLLTVACNDTEQKVLTYMEQKKYSFPVAMSDNKIQKTYTVQGYPTKVLITPQGKYVTVPFNVDWVSFVKDYSDL</sequence>
<dbReference type="PROSITE" id="PS51352">
    <property type="entry name" value="THIOREDOXIN_2"/>
    <property type="match status" value="1"/>
</dbReference>
<dbReference type="InterPro" id="IPR017937">
    <property type="entry name" value="Thioredoxin_CS"/>
</dbReference>
<dbReference type="Gene3D" id="3.40.30.10">
    <property type="entry name" value="Glutaredoxin"/>
    <property type="match status" value="1"/>
</dbReference>
<dbReference type="Proteomes" id="UP000479293">
    <property type="component" value="Unassembled WGS sequence"/>
</dbReference>
<feature type="domain" description="Thioredoxin" evidence="3">
    <location>
        <begin position="336"/>
        <end position="473"/>
    </location>
</feature>
<keyword evidence="5" id="KW-1185">Reference proteome</keyword>
<evidence type="ECO:0000256" key="1">
    <source>
        <dbReference type="ARBA" id="ARBA00023284"/>
    </source>
</evidence>
<dbReference type="InterPro" id="IPR000866">
    <property type="entry name" value="AhpC/TSA"/>
</dbReference>
<keyword evidence="1" id="KW-0676">Redox-active center</keyword>
<dbReference type="PANTHER" id="PTHR42852:SF13">
    <property type="entry name" value="PROTEIN DIPZ"/>
    <property type="match status" value="1"/>
</dbReference>
<evidence type="ECO:0000256" key="2">
    <source>
        <dbReference type="SAM" id="SignalP"/>
    </source>
</evidence>
<keyword evidence="2" id="KW-0732">Signal</keyword>
<dbReference type="Pfam" id="PF00578">
    <property type="entry name" value="AhpC-TSA"/>
    <property type="match status" value="1"/>
</dbReference>
<dbReference type="InterPro" id="IPR013766">
    <property type="entry name" value="Thioredoxin_domain"/>
</dbReference>
<dbReference type="PROSITE" id="PS00194">
    <property type="entry name" value="THIOREDOXIN_1"/>
    <property type="match status" value="1"/>
</dbReference>
<dbReference type="PANTHER" id="PTHR42852">
    <property type="entry name" value="THIOL:DISULFIDE INTERCHANGE PROTEIN DSBE"/>
    <property type="match status" value="1"/>
</dbReference>
<dbReference type="EMBL" id="WHLY01000002">
    <property type="protein sequence ID" value="MPR34921.1"/>
    <property type="molecule type" value="Genomic_DNA"/>
</dbReference>
<feature type="chain" id="PRO_5028921903" evidence="2">
    <location>
        <begin position="20"/>
        <end position="473"/>
    </location>
</feature>
<dbReference type="SUPFAM" id="SSF52833">
    <property type="entry name" value="Thioredoxin-like"/>
    <property type="match status" value="1"/>
</dbReference>
<evidence type="ECO:0000313" key="4">
    <source>
        <dbReference type="EMBL" id="MPR34921.1"/>
    </source>
</evidence>
<gene>
    <name evidence="4" type="ORF">GBK04_16560</name>
</gene>
<evidence type="ECO:0000259" key="3">
    <source>
        <dbReference type="PROSITE" id="PS51352"/>
    </source>
</evidence>
<accession>A0A7C9BH42</accession>
<organism evidence="4 5">
    <name type="scientific">Salmonirosea aquatica</name>
    <dbReference type="NCBI Taxonomy" id="2654236"/>
    <lineage>
        <taxon>Bacteria</taxon>
        <taxon>Pseudomonadati</taxon>
        <taxon>Bacteroidota</taxon>
        <taxon>Cytophagia</taxon>
        <taxon>Cytophagales</taxon>
        <taxon>Spirosomataceae</taxon>
        <taxon>Salmonirosea</taxon>
    </lineage>
</organism>
<evidence type="ECO:0000313" key="5">
    <source>
        <dbReference type="Proteomes" id="UP000479293"/>
    </source>
</evidence>
<proteinExistence type="predicted"/>
<name>A0A7C9BH42_9BACT</name>